<dbReference type="Pfam" id="PF01408">
    <property type="entry name" value="GFO_IDH_MocA"/>
    <property type="match status" value="1"/>
</dbReference>
<evidence type="ECO:0000256" key="1">
    <source>
        <dbReference type="ARBA" id="ARBA00023002"/>
    </source>
</evidence>
<dbReference type="SUPFAM" id="SSF55347">
    <property type="entry name" value="Glyceraldehyde-3-phosphate dehydrogenase-like, C-terminal domain"/>
    <property type="match status" value="1"/>
</dbReference>
<feature type="domain" description="GFO/IDH/MocA-like oxidoreductase" evidence="3">
    <location>
        <begin position="129"/>
        <end position="264"/>
    </location>
</feature>
<gene>
    <name evidence="4" type="ORF">ACFFHM_20275</name>
</gene>
<organism evidence="4 5">
    <name type="scientific">Halalkalibacter kiskunsagensis</name>
    <dbReference type="NCBI Taxonomy" id="1548599"/>
    <lineage>
        <taxon>Bacteria</taxon>
        <taxon>Bacillati</taxon>
        <taxon>Bacillota</taxon>
        <taxon>Bacilli</taxon>
        <taxon>Bacillales</taxon>
        <taxon>Bacillaceae</taxon>
        <taxon>Halalkalibacter</taxon>
    </lineage>
</organism>
<keyword evidence="5" id="KW-1185">Reference proteome</keyword>
<protein>
    <submittedName>
        <fullName evidence="4">Gfo/Idh/MocA family protein</fullName>
    </submittedName>
</protein>
<dbReference type="RefSeq" id="WP_335962973.1">
    <property type="nucleotide sequence ID" value="NZ_JAXBLX010000038.1"/>
</dbReference>
<feature type="domain" description="Gfo/Idh/MocA-like oxidoreductase N-terminal" evidence="2">
    <location>
        <begin position="4"/>
        <end position="118"/>
    </location>
</feature>
<dbReference type="PANTHER" id="PTHR43818">
    <property type="entry name" value="BCDNA.GH03377"/>
    <property type="match status" value="1"/>
</dbReference>
<evidence type="ECO:0000259" key="3">
    <source>
        <dbReference type="Pfam" id="PF22725"/>
    </source>
</evidence>
<dbReference type="SUPFAM" id="SSF51735">
    <property type="entry name" value="NAD(P)-binding Rossmann-fold domains"/>
    <property type="match status" value="1"/>
</dbReference>
<dbReference type="InterPro" id="IPR055170">
    <property type="entry name" value="GFO_IDH_MocA-like_dom"/>
</dbReference>
<evidence type="ECO:0000313" key="4">
    <source>
        <dbReference type="EMBL" id="MFC0472753.1"/>
    </source>
</evidence>
<dbReference type="Gene3D" id="3.40.50.720">
    <property type="entry name" value="NAD(P)-binding Rossmann-like Domain"/>
    <property type="match status" value="1"/>
</dbReference>
<keyword evidence="1" id="KW-0560">Oxidoreductase</keyword>
<dbReference type="EMBL" id="JBHLUX010000086">
    <property type="protein sequence ID" value="MFC0472753.1"/>
    <property type="molecule type" value="Genomic_DNA"/>
</dbReference>
<sequence>MEKIRVGIIGCGNISDIYFENCRSYENIEVVACSDLDIGKAQEKANTYNTMVLTLEELYESNEVDLVLNLTIPSAHTEVSLKALQAGKHVYLEKPLSISLKDGQKILDLANEKGLLVGTAPDTFLGGGIQTCKTLIDSGEIGKPIAATAFMMSHGPESWHPNPGFFYQEGAGPLFDMGPYYLTVLINLIGPVRRVTGSAQVTFPERTATSEARNGETIKVNTPTHVTGIFDFVNGAVGTLITSFDVWGSSLSWIEIYGTEGSLRVPDPNTFGGPVFVKKQGDQVWREVSLTHGNTENSRGIGLHDMAAAIITGEAHRASGEMAYHVLEIMHGILTSSKTDQHYHLTSTCHVPKIMPVTNEIGRL</sequence>
<proteinExistence type="predicted"/>
<reference evidence="4 5" key="1">
    <citation type="submission" date="2024-09" db="EMBL/GenBank/DDBJ databases">
        <authorList>
            <person name="Sun Q."/>
            <person name="Mori K."/>
        </authorList>
    </citation>
    <scope>NUCLEOTIDE SEQUENCE [LARGE SCALE GENOMIC DNA]</scope>
    <source>
        <strain evidence="4 5">NCAIM B.02610</strain>
    </source>
</reference>
<evidence type="ECO:0000259" key="2">
    <source>
        <dbReference type="Pfam" id="PF01408"/>
    </source>
</evidence>
<dbReference type="Gene3D" id="3.30.360.10">
    <property type="entry name" value="Dihydrodipicolinate Reductase, domain 2"/>
    <property type="match status" value="1"/>
</dbReference>
<dbReference type="InterPro" id="IPR000683">
    <property type="entry name" value="Gfo/Idh/MocA-like_OxRdtase_N"/>
</dbReference>
<accession>A0ABV6KL80</accession>
<dbReference type="InterPro" id="IPR050463">
    <property type="entry name" value="Gfo/Idh/MocA_oxidrdct_glycsds"/>
</dbReference>
<dbReference type="InterPro" id="IPR036291">
    <property type="entry name" value="NAD(P)-bd_dom_sf"/>
</dbReference>
<comment type="caution">
    <text evidence="4">The sequence shown here is derived from an EMBL/GenBank/DDBJ whole genome shotgun (WGS) entry which is preliminary data.</text>
</comment>
<evidence type="ECO:0000313" key="5">
    <source>
        <dbReference type="Proteomes" id="UP001589838"/>
    </source>
</evidence>
<name>A0ABV6KL80_9BACI</name>
<dbReference type="PANTHER" id="PTHR43818:SF11">
    <property type="entry name" value="BCDNA.GH03377"/>
    <property type="match status" value="1"/>
</dbReference>
<dbReference type="Pfam" id="PF22725">
    <property type="entry name" value="GFO_IDH_MocA_C3"/>
    <property type="match status" value="1"/>
</dbReference>
<dbReference type="Proteomes" id="UP001589838">
    <property type="component" value="Unassembled WGS sequence"/>
</dbReference>